<feature type="transmembrane region" description="Helical" evidence="2">
    <location>
        <begin position="347"/>
        <end position="365"/>
    </location>
</feature>
<evidence type="ECO:0000313" key="4">
    <source>
        <dbReference type="Proteomes" id="UP000018468"/>
    </source>
</evidence>
<dbReference type="GO" id="GO:0045055">
    <property type="term" value="P:regulated exocytosis"/>
    <property type="evidence" value="ECO:0000318"/>
    <property type="project" value="GO_Central"/>
</dbReference>
<keyword evidence="2" id="KW-0812">Transmembrane</keyword>
<protein>
    <submittedName>
        <fullName evidence="3">Transmembrane protein 79-like</fullName>
    </submittedName>
</protein>
<reference evidence="3" key="3">
    <citation type="submission" date="2025-09" db="UniProtKB">
        <authorList>
            <consortium name="Ensembl"/>
        </authorList>
    </citation>
    <scope>IDENTIFICATION</scope>
</reference>
<evidence type="ECO:0000256" key="2">
    <source>
        <dbReference type="SAM" id="Phobius"/>
    </source>
</evidence>
<evidence type="ECO:0000256" key="1">
    <source>
        <dbReference type="SAM" id="MobiDB-lite"/>
    </source>
</evidence>
<proteinExistence type="predicted"/>
<dbReference type="Ensembl" id="ENSLOCT00000002738.1">
    <property type="protein sequence ID" value="ENSLOCP00000002732.1"/>
    <property type="gene ID" value="ENSLOCG00000002336.1"/>
</dbReference>
<dbReference type="GO" id="GO:0032588">
    <property type="term" value="C:trans-Golgi network membrane"/>
    <property type="evidence" value="ECO:0000318"/>
    <property type="project" value="GO_Central"/>
</dbReference>
<feature type="transmembrane region" description="Helical" evidence="2">
    <location>
        <begin position="315"/>
        <end position="335"/>
    </location>
</feature>
<dbReference type="OMA" id="WSGETSQ"/>
<reference evidence="4" key="1">
    <citation type="submission" date="2011-12" db="EMBL/GenBank/DDBJ databases">
        <title>The Draft Genome of Lepisosteus oculatus.</title>
        <authorList>
            <consortium name="The Broad Institute Genome Assembly &amp; Analysis Group"/>
            <consortium name="Computational R&amp;D Group"/>
            <consortium name="and Sequencing Platform"/>
            <person name="Di Palma F."/>
            <person name="Alfoldi J."/>
            <person name="Johnson J."/>
            <person name="Berlin A."/>
            <person name="Gnerre S."/>
            <person name="Jaffe D."/>
            <person name="MacCallum I."/>
            <person name="Young S."/>
            <person name="Walker B.J."/>
            <person name="Lander E.S."/>
            <person name="Lindblad-Toh K."/>
        </authorList>
    </citation>
    <scope>NUCLEOTIDE SEQUENCE [LARGE SCALE GENOMIC DNA]</scope>
</reference>
<keyword evidence="2" id="KW-1133">Transmembrane helix</keyword>
<accession>W5M2X4</accession>
<dbReference type="PANTHER" id="PTHR31004:SF3">
    <property type="entry name" value="TRANSMEMBRANE PROTEIN 79"/>
    <property type="match status" value="1"/>
</dbReference>
<dbReference type="eggNOG" id="ENOG502QQ2X">
    <property type="taxonomic scope" value="Eukaryota"/>
</dbReference>
<name>W5M2X4_LEPOC</name>
<dbReference type="HOGENOM" id="CLU_766273_0_0_1"/>
<dbReference type="Bgee" id="ENSLOCG00000002336">
    <property type="expression patterns" value="Expressed in zone of skin and 7 other cell types or tissues"/>
</dbReference>
<feature type="transmembrane region" description="Helical" evidence="2">
    <location>
        <begin position="200"/>
        <end position="220"/>
    </location>
</feature>
<feature type="compositionally biased region" description="Basic and acidic residues" evidence="1">
    <location>
        <begin position="71"/>
        <end position="87"/>
    </location>
</feature>
<organism evidence="3 4">
    <name type="scientific">Lepisosteus oculatus</name>
    <name type="common">Spotted gar</name>
    <dbReference type="NCBI Taxonomy" id="7918"/>
    <lineage>
        <taxon>Eukaryota</taxon>
        <taxon>Metazoa</taxon>
        <taxon>Chordata</taxon>
        <taxon>Craniata</taxon>
        <taxon>Vertebrata</taxon>
        <taxon>Euteleostomi</taxon>
        <taxon>Actinopterygii</taxon>
        <taxon>Neopterygii</taxon>
        <taxon>Holostei</taxon>
        <taxon>Semionotiformes</taxon>
        <taxon>Lepisosteidae</taxon>
        <taxon>Lepisosteus</taxon>
    </lineage>
</organism>
<feature type="transmembrane region" description="Helical" evidence="2">
    <location>
        <begin position="287"/>
        <end position="309"/>
    </location>
</feature>
<dbReference type="AlphaFoldDB" id="W5M2X4"/>
<dbReference type="EMBL" id="AHAT01011218">
    <property type="status" value="NOT_ANNOTATED_CDS"/>
    <property type="molecule type" value="Genomic_DNA"/>
</dbReference>
<reference evidence="3" key="2">
    <citation type="submission" date="2025-08" db="UniProtKB">
        <authorList>
            <consortium name="Ensembl"/>
        </authorList>
    </citation>
    <scope>IDENTIFICATION</scope>
</reference>
<dbReference type="PANTHER" id="PTHR31004">
    <property type="entry name" value="TRANSMEMBRANE PROTEIN 79"/>
    <property type="match status" value="1"/>
</dbReference>
<keyword evidence="2" id="KW-0472">Membrane</keyword>
<dbReference type="GeneTree" id="ENSGT00390000002390"/>
<feature type="region of interest" description="Disordered" evidence="1">
    <location>
        <begin position="61"/>
        <end position="164"/>
    </location>
</feature>
<dbReference type="InParanoid" id="W5M2X4"/>
<keyword evidence="4" id="KW-1185">Reference proteome</keyword>
<sequence length="391" mass="41813">HPACGTMTSAVHLAASRPELKEFDSVKESISDIINQLRDIDPARLSFSPFLDLDTQISLAPVSDSPESSVEELHSLSRSPAESRHSLEPPPAGDCAAPSGQLDLADKSDRAAGDAPGNGTTTPLPEFRDEFPKGARSDGWGPLESTNQESTVEEDRPLISPPPETIELTVWDSQAQPEGGAVPNVAERGRCRRCCCSSRFRALCSVLASLLVLPGILYGLYFYLPLESPLCPDLASRLVFAIRCCVVAAVPLLLAVSAGGVDLGLCTSASLDPLEPCPRGPALQQRFVAGSVEQLALYALNLVVMATFLPQEQLRVVPILAGLFVVGRLAYWMCLHMCSSGRGFGSGLTVFPLLAMMVFNLFYLFDLEIGHLLPRAGEANSTQTTPTPQPG</sequence>
<dbReference type="GO" id="GO:0005765">
    <property type="term" value="C:lysosomal membrane"/>
    <property type="evidence" value="ECO:0000318"/>
    <property type="project" value="GO_Central"/>
</dbReference>
<dbReference type="InterPro" id="IPR023352">
    <property type="entry name" value="MAPEG-like_dom_sf"/>
</dbReference>
<evidence type="ECO:0000313" key="3">
    <source>
        <dbReference type="Ensembl" id="ENSLOCP00000002732.1"/>
    </source>
</evidence>
<dbReference type="Proteomes" id="UP000018468">
    <property type="component" value="Linkage group LG19"/>
</dbReference>
<feature type="compositionally biased region" description="Basic and acidic residues" evidence="1">
    <location>
        <begin position="126"/>
        <end position="136"/>
    </location>
</feature>
<feature type="transmembrane region" description="Helical" evidence="2">
    <location>
        <begin position="240"/>
        <end position="266"/>
    </location>
</feature>
<dbReference type="SUPFAM" id="SSF161084">
    <property type="entry name" value="MAPEG domain-like"/>
    <property type="match status" value="1"/>
</dbReference>